<dbReference type="InterPro" id="IPR029028">
    <property type="entry name" value="Alpha/beta_knot_MTases"/>
</dbReference>
<evidence type="ECO:0000256" key="1">
    <source>
        <dbReference type="ARBA" id="ARBA00022603"/>
    </source>
</evidence>
<keyword evidence="1" id="KW-0489">Methyltransferase</keyword>
<feature type="non-terminal residue" evidence="4">
    <location>
        <position position="1"/>
    </location>
</feature>
<dbReference type="PANTHER" id="PTHR43191">
    <property type="entry name" value="RRNA METHYLTRANSFERASE 3"/>
    <property type="match status" value="1"/>
</dbReference>
<organism evidence="4">
    <name type="scientific">marine metagenome</name>
    <dbReference type="NCBI Taxonomy" id="408172"/>
    <lineage>
        <taxon>unclassified sequences</taxon>
        <taxon>metagenomes</taxon>
        <taxon>ecological metagenomes</taxon>
    </lineage>
</organism>
<dbReference type="PANTHER" id="PTHR43191:SF2">
    <property type="entry name" value="RRNA METHYLTRANSFERASE 3, MITOCHONDRIAL"/>
    <property type="match status" value="1"/>
</dbReference>
<accession>A0A382RKJ2</accession>
<proteinExistence type="predicted"/>
<dbReference type="SUPFAM" id="SSF75217">
    <property type="entry name" value="alpha/beta knot"/>
    <property type="match status" value="1"/>
</dbReference>
<dbReference type="GO" id="GO:0006396">
    <property type="term" value="P:RNA processing"/>
    <property type="evidence" value="ECO:0007669"/>
    <property type="project" value="InterPro"/>
</dbReference>
<dbReference type="GO" id="GO:0003723">
    <property type="term" value="F:RNA binding"/>
    <property type="evidence" value="ECO:0007669"/>
    <property type="project" value="InterPro"/>
</dbReference>
<dbReference type="AlphaFoldDB" id="A0A382RKJ2"/>
<evidence type="ECO:0000259" key="3">
    <source>
        <dbReference type="Pfam" id="PF00588"/>
    </source>
</evidence>
<dbReference type="EMBL" id="UINC01122057">
    <property type="protein sequence ID" value="SVC97637.1"/>
    <property type="molecule type" value="Genomic_DNA"/>
</dbReference>
<gene>
    <name evidence="4" type="ORF">METZ01_LOCUS350491</name>
</gene>
<sequence>QIGLSPGCIDPYNPKVVRSAMGAHFNLSWMGELSLSKFKGYVLVGADLRGEPITSLDPIPKKWALIMGSESHGFSVDVQSSLNKLVAIPKIGEGESLNVGVSMGILLYELTK</sequence>
<dbReference type="Pfam" id="PF00588">
    <property type="entry name" value="SpoU_methylase"/>
    <property type="match status" value="1"/>
</dbReference>
<dbReference type="GO" id="GO:0008173">
    <property type="term" value="F:RNA methyltransferase activity"/>
    <property type="evidence" value="ECO:0007669"/>
    <property type="project" value="InterPro"/>
</dbReference>
<dbReference type="InterPro" id="IPR051259">
    <property type="entry name" value="rRNA_Methyltransferase"/>
</dbReference>
<protein>
    <recommendedName>
        <fullName evidence="3">tRNA/rRNA methyltransferase SpoU type domain-containing protein</fullName>
    </recommendedName>
</protein>
<dbReference type="InterPro" id="IPR029026">
    <property type="entry name" value="tRNA_m1G_MTases_N"/>
</dbReference>
<reference evidence="4" key="1">
    <citation type="submission" date="2018-05" db="EMBL/GenBank/DDBJ databases">
        <authorList>
            <person name="Lanie J.A."/>
            <person name="Ng W.-L."/>
            <person name="Kazmierczak K.M."/>
            <person name="Andrzejewski T.M."/>
            <person name="Davidsen T.M."/>
            <person name="Wayne K.J."/>
            <person name="Tettelin H."/>
            <person name="Glass J.I."/>
            <person name="Rusch D."/>
            <person name="Podicherti R."/>
            <person name="Tsui H.-C.T."/>
            <person name="Winkler M.E."/>
        </authorList>
    </citation>
    <scope>NUCLEOTIDE SEQUENCE</scope>
</reference>
<feature type="domain" description="tRNA/rRNA methyltransferase SpoU type" evidence="3">
    <location>
        <begin position="5"/>
        <end position="108"/>
    </location>
</feature>
<dbReference type="CDD" id="cd18095">
    <property type="entry name" value="SpoU-like_rRNA-MTase"/>
    <property type="match status" value="1"/>
</dbReference>
<keyword evidence="2" id="KW-0808">Transferase</keyword>
<evidence type="ECO:0000313" key="4">
    <source>
        <dbReference type="EMBL" id="SVC97637.1"/>
    </source>
</evidence>
<evidence type="ECO:0000256" key="2">
    <source>
        <dbReference type="ARBA" id="ARBA00022679"/>
    </source>
</evidence>
<dbReference type="GO" id="GO:0032259">
    <property type="term" value="P:methylation"/>
    <property type="evidence" value="ECO:0007669"/>
    <property type="project" value="UniProtKB-KW"/>
</dbReference>
<dbReference type="Gene3D" id="3.40.1280.10">
    <property type="match status" value="1"/>
</dbReference>
<dbReference type="InterPro" id="IPR001537">
    <property type="entry name" value="SpoU_MeTrfase"/>
</dbReference>
<name>A0A382RKJ2_9ZZZZ</name>